<dbReference type="Proteomes" id="UP000028715">
    <property type="component" value="Unassembled WGS sequence"/>
</dbReference>
<reference evidence="2 3" key="1">
    <citation type="submission" date="2014-07" db="EMBL/GenBank/DDBJ databases">
        <title>Genome of Flavobacterium reichenbachii LMG 25512.</title>
        <authorList>
            <person name="Stropko S.J."/>
            <person name="Pipes S.E."/>
            <person name="Newman J.D."/>
        </authorList>
    </citation>
    <scope>NUCLEOTIDE SEQUENCE [LARGE SCALE GENOMIC DNA]</scope>
    <source>
        <strain evidence="2 3">LMG 25512</strain>
    </source>
</reference>
<dbReference type="PANTHER" id="PTHR36156">
    <property type="entry name" value="SLR2101 PROTEIN"/>
    <property type="match status" value="1"/>
</dbReference>
<proteinExistence type="predicted"/>
<protein>
    <submittedName>
        <fullName evidence="2">Cupin</fullName>
    </submittedName>
</protein>
<evidence type="ECO:0000313" key="2">
    <source>
        <dbReference type="EMBL" id="KFF06598.1"/>
    </source>
</evidence>
<dbReference type="InterPro" id="IPR047142">
    <property type="entry name" value="OryJ/VirC-like"/>
</dbReference>
<dbReference type="CDD" id="cd02231">
    <property type="entry name" value="cupin_BLL6423-like"/>
    <property type="match status" value="1"/>
</dbReference>
<dbReference type="InterPro" id="IPR013096">
    <property type="entry name" value="Cupin_2"/>
</dbReference>
<sequence>MTMETNHTAFRRIVTGHDSEGKAIILSDEIPSRTYMVGGTNGAKFHEIWNTKQTPVLIDNVSGDPEENGLILGPPKQGTRIRVIDFPPESDEIRNLTQKEAVEHFKTMKGENASRADENAPHPLMHKTETIDYGIVLEGELTLIVDRGETIAKAGDIIIQRGTNHAWSNKSGKTCRVAFVLIDGIFEENGSQF</sequence>
<dbReference type="Gene3D" id="2.60.120.10">
    <property type="entry name" value="Jelly Rolls"/>
    <property type="match status" value="1"/>
</dbReference>
<dbReference type="STRING" id="362418.IW19_14260"/>
<dbReference type="SUPFAM" id="SSF51182">
    <property type="entry name" value="RmlC-like cupins"/>
    <property type="match status" value="1"/>
</dbReference>
<keyword evidence="3" id="KW-1185">Reference proteome</keyword>
<dbReference type="PANTHER" id="PTHR36156:SF2">
    <property type="entry name" value="CUPIN TYPE-2 DOMAIN-CONTAINING PROTEIN"/>
    <property type="match status" value="1"/>
</dbReference>
<dbReference type="Pfam" id="PF07883">
    <property type="entry name" value="Cupin_2"/>
    <property type="match status" value="1"/>
</dbReference>
<evidence type="ECO:0000313" key="3">
    <source>
        <dbReference type="Proteomes" id="UP000028715"/>
    </source>
</evidence>
<gene>
    <name evidence="2" type="ORF">IW19_14260</name>
</gene>
<dbReference type="Gene3D" id="2.20.70.150">
    <property type="match status" value="1"/>
</dbReference>
<feature type="domain" description="Cupin type-2" evidence="1">
    <location>
        <begin position="124"/>
        <end position="180"/>
    </location>
</feature>
<accession>A0A085ZQ84</accession>
<dbReference type="AlphaFoldDB" id="A0A085ZQ84"/>
<name>A0A085ZQ84_9FLAO</name>
<organism evidence="2 3">
    <name type="scientific">Flavobacterium reichenbachii</name>
    <dbReference type="NCBI Taxonomy" id="362418"/>
    <lineage>
        <taxon>Bacteria</taxon>
        <taxon>Pseudomonadati</taxon>
        <taxon>Bacteroidota</taxon>
        <taxon>Flavobacteriia</taxon>
        <taxon>Flavobacteriales</taxon>
        <taxon>Flavobacteriaceae</taxon>
        <taxon>Flavobacterium</taxon>
    </lineage>
</organism>
<comment type="caution">
    <text evidence="2">The sequence shown here is derived from an EMBL/GenBank/DDBJ whole genome shotgun (WGS) entry which is preliminary data.</text>
</comment>
<dbReference type="InterPro" id="IPR014710">
    <property type="entry name" value="RmlC-like_jellyroll"/>
</dbReference>
<dbReference type="InterPro" id="IPR011051">
    <property type="entry name" value="RmlC_Cupin_sf"/>
</dbReference>
<dbReference type="eggNOG" id="COG3837">
    <property type="taxonomic scope" value="Bacteria"/>
</dbReference>
<evidence type="ECO:0000259" key="1">
    <source>
        <dbReference type="Pfam" id="PF07883"/>
    </source>
</evidence>
<dbReference type="EMBL" id="JPRL01000001">
    <property type="protein sequence ID" value="KFF06598.1"/>
    <property type="molecule type" value="Genomic_DNA"/>
</dbReference>